<feature type="non-terminal residue" evidence="1">
    <location>
        <position position="1"/>
    </location>
</feature>
<dbReference type="SUPFAM" id="SSF53474">
    <property type="entry name" value="alpha/beta-Hydrolases"/>
    <property type="match status" value="1"/>
</dbReference>
<dbReference type="AlphaFoldDB" id="A0A367M0P2"/>
<gene>
    <name evidence="1" type="ORF">DT376_31325</name>
</gene>
<dbReference type="Gene3D" id="3.40.50.1820">
    <property type="entry name" value="alpha/beta hydrolase"/>
    <property type="match status" value="1"/>
</dbReference>
<dbReference type="EMBL" id="QORE01001656">
    <property type="protein sequence ID" value="RCI71035.1"/>
    <property type="molecule type" value="Genomic_DNA"/>
</dbReference>
<comment type="caution">
    <text evidence="1">The sequence shown here is derived from an EMBL/GenBank/DDBJ whole genome shotgun (WGS) entry which is preliminary data.</text>
</comment>
<evidence type="ECO:0000313" key="2">
    <source>
        <dbReference type="Proteomes" id="UP000253594"/>
    </source>
</evidence>
<reference evidence="1 2" key="1">
    <citation type="submission" date="2018-07" db="EMBL/GenBank/DDBJ databases">
        <title>Mechanisms of high-level aminoglycoside resistance among Gram-negative pathogens in Brazil.</title>
        <authorList>
            <person name="Ballaben A.S."/>
            <person name="Darini A.L.C."/>
            <person name="Doi Y."/>
        </authorList>
    </citation>
    <scope>NUCLEOTIDE SEQUENCE [LARGE SCALE GENOMIC DNA]</scope>
    <source>
        <strain evidence="1 2">B2-305</strain>
    </source>
</reference>
<protein>
    <submittedName>
        <fullName evidence="1">Alpha/beta hydrolase</fullName>
    </submittedName>
</protein>
<keyword evidence="1" id="KW-0378">Hydrolase</keyword>
<name>A0A367M0P2_PSEAI</name>
<accession>A0A367M0P2</accession>
<dbReference type="InterPro" id="IPR029058">
    <property type="entry name" value="AB_hydrolase_fold"/>
</dbReference>
<dbReference type="GO" id="GO:0016787">
    <property type="term" value="F:hydrolase activity"/>
    <property type="evidence" value="ECO:0007669"/>
    <property type="project" value="UniProtKB-KW"/>
</dbReference>
<organism evidence="1 2">
    <name type="scientific">Pseudomonas aeruginosa</name>
    <dbReference type="NCBI Taxonomy" id="287"/>
    <lineage>
        <taxon>Bacteria</taxon>
        <taxon>Pseudomonadati</taxon>
        <taxon>Pseudomonadota</taxon>
        <taxon>Gammaproteobacteria</taxon>
        <taxon>Pseudomonadales</taxon>
        <taxon>Pseudomonadaceae</taxon>
        <taxon>Pseudomonas</taxon>
    </lineage>
</organism>
<proteinExistence type="predicted"/>
<evidence type="ECO:0000313" key="1">
    <source>
        <dbReference type="EMBL" id="RCI71035.1"/>
    </source>
</evidence>
<sequence length="182" mass="19360">RLALAAPDALRSLSLADPGGDYAAEVYAHAGLPAPEEPLERNQFRRQALELIRGGEAERGLELFVDTVSGAGVWKRSSATFRRMTLDNAMTLVGQVADQPPALALSELRSIDLPSLILNGERSPLPFPATAEALAAALPRAELQRIQGASHGLNATRPAAFNRSVLEFLARVDGVAPDVETS</sequence>
<dbReference type="Proteomes" id="UP000253594">
    <property type="component" value="Unassembled WGS sequence"/>
</dbReference>